<sequence>MTVPLVAGPPAALIEACREAGLNSAGARLLRSFASVVYHLPEEGLVVRMATATTPGKYDRLVTSIKVTRWLAAQGFPATRPAEVRQPIAVDGHLVTFWHYEEQDGPPPGPVPLGLLLRRLHALPPVPFDLPTYDPFGTIRRAIADARAIDPEEREWLTERCSALSDAYYERLEFSLPYGLVHGDAHRGNLLRTPGGHLLCDWDSVSAGPREIDLAPTMAGVRFGLTEAQRDGFVEAYGYDIRHWAGYPVLRDTRELQTLTALLRNAHLDRDTLGVLRFRLASLRAGDNRTWRAF</sequence>
<dbReference type="SUPFAM" id="SSF56112">
    <property type="entry name" value="Protein kinase-like (PK-like)"/>
    <property type="match status" value="1"/>
</dbReference>
<keyword evidence="2" id="KW-0808">Transferase</keyword>
<name>A0A4U3MF67_9ACTN</name>
<proteinExistence type="predicted"/>
<dbReference type="Pfam" id="PF01636">
    <property type="entry name" value="APH"/>
    <property type="match status" value="1"/>
</dbReference>
<gene>
    <name evidence="2" type="ORF">FDA94_15225</name>
</gene>
<dbReference type="OrthoDB" id="3723194at2"/>
<evidence type="ECO:0000313" key="3">
    <source>
        <dbReference type="Proteomes" id="UP000308705"/>
    </source>
</evidence>
<evidence type="ECO:0000313" key="2">
    <source>
        <dbReference type="EMBL" id="TKK87915.1"/>
    </source>
</evidence>
<organism evidence="2 3">
    <name type="scientific">Herbidospora galbida</name>
    <dbReference type="NCBI Taxonomy" id="2575442"/>
    <lineage>
        <taxon>Bacteria</taxon>
        <taxon>Bacillati</taxon>
        <taxon>Actinomycetota</taxon>
        <taxon>Actinomycetes</taxon>
        <taxon>Streptosporangiales</taxon>
        <taxon>Streptosporangiaceae</taxon>
        <taxon>Herbidospora</taxon>
    </lineage>
</organism>
<dbReference type="Gene3D" id="3.90.1200.10">
    <property type="match status" value="1"/>
</dbReference>
<keyword evidence="3" id="KW-1185">Reference proteome</keyword>
<dbReference type="InterPro" id="IPR011009">
    <property type="entry name" value="Kinase-like_dom_sf"/>
</dbReference>
<dbReference type="GO" id="GO:0016740">
    <property type="term" value="F:transferase activity"/>
    <property type="evidence" value="ECO:0007669"/>
    <property type="project" value="UniProtKB-KW"/>
</dbReference>
<protein>
    <submittedName>
        <fullName evidence="2">Aminoglycoside phosphotransferase family protein</fullName>
    </submittedName>
</protein>
<dbReference type="Proteomes" id="UP000308705">
    <property type="component" value="Unassembled WGS sequence"/>
</dbReference>
<dbReference type="EMBL" id="SZQA01000013">
    <property type="protein sequence ID" value="TKK87915.1"/>
    <property type="molecule type" value="Genomic_DNA"/>
</dbReference>
<dbReference type="AlphaFoldDB" id="A0A4U3MF67"/>
<dbReference type="RefSeq" id="WP_137247714.1">
    <property type="nucleotide sequence ID" value="NZ_SZQA01000013.1"/>
</dbReference>
<evidence type="ECO:0000259" key="1">
    <source>
        <dbReference type="Pfam" id="PF01636"/>
    </source>
</evidence>
<accession>A0A4U3MF67</accession>
<comment type="caution">
    <text evidence="2">The sequence shown here is derived from an EMBL/GenBank/DDBJ whole genome shotgun (WGS) entry which is preliminary data.</text>
</comment>
<reference evidence="2 3" key="1">
    <citation type="submission" date="2019-04" db="EMBL/GenBank/DDBJ databases">
        <title>Herbidospora sp. NEAU-GS14.nov., a novel actinomycete isolated from soil.</title>
        <authorList>
            <person name="Han L."/>
        </authorList>
    </citation>
    <scope>NUCLEOTIDE SEQUENCE [LARGE SCALE GENOMIC DNA]</scope>
    <source>
        <strain evidence="2 3">NEAU-GS14</strain>
    </source>
</reference>
<dbReference type="InterPro" id="IPR002575">
    <property type="entry name" value="Aminoglycoside_PTrfase"/>
</dbReference>
<feature type="domain" description="Aminoglycoside phosphotransferase" evidence="1">
    <location>
        <begin position="45"/>
        <end position="245"/>
    </location>
</feature>